<evidence type="ECO:0000259" key="2">
    <source>
        <dbReference type="PROSITE" id="PS51192"/>
    </source>
</evidence>
<keyword evidence="4" id="KW-1185">Reference proteome</keyword>
<dbReference type="PANTHER" id="PTHR13710">
    <property type="entry name" value="DNA HELICASE RECQ FAMILY MEMBER"/>
    <property type="match status" value="1"/>
</dbReference>
<dbReference type="EMBL" id="JASBNA010000048">
    <property type="protein sequence ID" value="KAK7680591.1"/>
    <property type="molecule type" value="Genomic_DNA"/>
</dbReference>
<protein>
    <recommendedName>
        <fullName evidence="2">Helicase ATP-binding domain-containing protein</fullName>
    </recommendedName>
</protein>
<dbReference type="InterPro" id="IPR011545">
    <property type="entry name" value="DEAD/DEAH_box_helicase_dom"/>
</dbReference>
<name>A0AAW0FIM1_9APHY</name>
<dbReference type="GO" id="GO:0009378">
    <property type="term" value="F:four-way junction helicase activity"/>
    <property type="evidence" value="ECO:0007669"/>
    <property type="project" value="TreeGrafter"/>
</dbReference>
<dbReference type="GO" id="GO:0005634">
    <property type="term" value="C:nucleus"/>
    <property type="evidence" value="ECO:0007669"/>
    <property type="project" value="TreeGrafter"/>
</dbReference>
<accession>A0AAW0FIM1</accession>
<dbReference type="GO" id="GO:0003676">
    <property type="term" value="F:nucleic acid binding"/>
    <property type="evidence" value="ECO:0007669"/>
    <property type="project" value="InterPro"/>
</dbReference>
<reference evidence="3 4" key="1">
    <citation type="submission" date="2022-09" db="EMBL/GenBank/DDBJ databases">
        <authorList>
            <person name="Palmer J.M."/>
        </authorList>
    </citation>
    <scope>NUCLEOTIDE SEQUENCE [LARGE SCALE GENOMIC DNA]</scope>
    <source>
        <strain evidence="3 4">DSM 7382</strain>
    </source>
</reference>
<gene>
    <name evidence="3" type="ORF">QCA50_016373</name>
</gene>
<sequence length="210" mass="23768">MSRQHNNTTAESTWSVARIWNVVERRMGKRPSWFQVQVAEALYLRQKDVVGISATGTGKTLSFWMPLIMALEDGKDKMTIVITPLNILGQQNVADLEAAGIPAIAVSADKATPEIFKDIERGMYRVVVVNPEIIMQHRGEFETMWNKPAFMSRLLNITVDEGHVVKQWGAFRPEYNYLGQIRSMIPTTVPFYVASATLPTPTLQYVMEHL</sequence>
<dbReference type="Gene3D" id="3.40.50.300">
    <property type="entry name" value="P-loop containing nucleotide triphosphate hydrolases"/>
    <property type="match status" value="1"/>
</dbReference>
<dbReference type="PROSITE" id="PS51192">
    <property type="entry name" value="HELICASE_ATP_BIND_1"/>
    <property type="match status" value="1"/>
</dbReference>
<dbReference type="SUPFAM" id="SSF52540">
    <property type="entry name" value="P-loop containing nucleoside triphosphate hydrolases"/>
    <property type="match status" value="1"/>
</dbReference>
<dbReference type="GO" id="GO:0043138">
    <property type="term" value="F:3'-5' DNA helicase activity"/>
    <property type="evidence" value="ECO:0007669"/>
    <property type="project" value="TreeGrafter"/>
</dbReference>
<dbReference type="InterPro" id="IPR014001">
    <property type="entry name" value="Helicase_ATP-bd"/>
</dbReference>
<comment type="similarity">
    <text evidence="1">Belongs to the helicase family. RecQ subfamily.</text>
</comment>
<proteinExistence type="inferred from homology"/>
<dbReference type="AlphaFoldDB" id="A0AAW0FIM1"/>
<evidence type="ECO:0000313" key="3">
    <source>
        <dbReference type="EMBL" id="KAK7680591.1"/>
    </source>
</evidence>
<dbReference type="InterPro" id="IPR027417">
    <property type="entry name" value="P-loop_NTPase"/>
</dbReference>
<dbReference type="GO" id="GO:0005524">
    <property type="term" value="F:ATP binding"/>
    <property type="evidence" value="ECO:0007669"/>
    <property type="project" value="InterPro"/>
</dbReference>
<comment type="caution">
    <text evidence="3">The sequence shown here is derived from an EMBL/GenBank/DDBJ whole genome shotgun (WGS) entry which is preliminary data.</text>
</comment>
<evidence type="ECO:0000256" key="1">
    <source>
        <dbReference type="ARBA" id="ARBA00005446"/>
    </source>
</evidence>
<dbReference type="PANTHER" id="PTHR13710:SF120">
    <property type="entry name" value="BIFUNCTIONAL 3'-5' EXONUCLEASE_ATP-DEPENDENT HELICASE WRN"/>
    <property type="match status" value="1"/>
</dbReference>
<feature type="domain" description="Helicase ATP-binding" evidence="2">
    <location>
        <begin position="40"/>
        <end position="210"/>
    </location>
</feature>
<organism evidence="3 4">
    <name type="scientific">Cerrena zonata</name>
    <dbReference type="NCBI Taxonomy" id="2478898"/>
    <lineage>
        <taxon>Eukaryota</taxon>
        <taxon>Fungi</taxon>
        <taxon>Dikarya</taxon>
        <taxon>Basidiomycota</taxon>
        <taxon>Agaricomycotina</taxon>
        <taxon>Agaricomycetes</taxon>
        <taxon>Polyporales</taxon>
        <taxon>Cerrenaceae</taxon>
        <taxon>Cerrena</taxon>
    </lineage>
</organism>
<evidence type="ECO:0000313" key="4">
    <source>
        <dbReference type="Proteomes" id="UP001385951"/>
    </source>
</evidence>
<dbReference type="GO" id="GO:0005694">
    <property type="term" value="C:chromosome"/>
    <property type="evidence" value="ECO:0007669"/>
    <property type="project" value="TreeGrafter"/>
</dbReference>
<dbReference type="GO" id="GO:0005737">
    <property type="term" value="C:cytoplasm"/>
    <property type="evidence" value="ECO:0007669"/>
    <property type="project" value="TreeGrafter"/>
</dbReference>
<dbReference type="SMART" id="SM00487">
    <property type="entry name" value="DEXDc"/>
    <property type="match status" value="1"/>
</dbReference>
<dbReference type="Pfam" id="PF00270">
    <property type="entry name" value="DEAD"/>
    <property type="match status" value="1"/>
</dbReference>
<dbReference type="GO" id="GO:0000724">
    <property type="term" value="P:double-strand break repair via homologous recombination"/>
    <property type="evidence" value="ECO:0007669"/>
    <property type="project" value="TreeGrafter"/>
</dbReference>
<dbReference type="Proteomes" id="UP001385951">
    <property type="component" value="Unassembled WGS sequence"/>
</dbReference>